<protein>
    <submittedName>
        <fullName evidence="1">Uncharacterized protein</fullName>
    </submittedName>
</protein>
<comment type="caution">
    <text evidence="1">The sequence shown here is derived from an EMBL/GenBank/DDBJ whole genome shotgun (WGS) entry which is preliminary data.</text>
</comment>
<reference evidence="1 2" key="1">
    <citation type="journal article" date="2023" name="Plants (Basel)">
        <title>Bridging the Gap: Combining Genomics and Transcriptomics Approaches to Understand Stylosanthes scabra, an Orphan Legume from the Brazilian Caatinga.</title>
        <authorList>
            <person name="Ferreira-Neto J.R.C."/>
            <person name="da Silva M.D."/>
            <person name="Binneck E."/>
            <person name="de Melo N.F."/>
            <person name="da Silva R.H."/>
            <person name="de Melo A.L.T.M."/>
            <person name="Pandolfi V."/>
            <person name="Bustamante F.O."/>
            <person name="Brasileiro-Vidal A.C."/>
            <person name="Benko-Iseppon A.M."/>
        </authorList>
    </citation>
    <scope>NUCLEOTIDE SEQUENCE [LARGE SCALE GENOMIC DNA]</scope>
    <source>
        <tissue evidence="1">Leaves</tissue>
    </source>
</reference>
<dbReference type="Proteomes" id="UP001341840">
    <property type="component" value="Unassembled WGS sequence"/>
</dbReference>
<evidence type="ECO:0000313" key="1">
    <source>
        <dbReference type="EMBL" id="MED6111959.1"/>
    </source>
</evidence>
<dbReference type="EMBL" id="JASCZI010000466">
    <property type="protein sequence ID" value="MED6111959.1"/>
    <property type="molecule type" value="Genomic_DNA"/>
</dbReference>
<sequence>MCGIESKGTEQASSSCKRFGPYIGDGPVHGLVQFGPNFSEGVHICAPILVYRHLVAAIDWRRFAYELDEVVVKMNEEMLEVRLEVGMLACGQ</sequence>
<evidence type="ECO:0000313" key="2">
    <source>
        <dbReference type="Proteomes" id="UP001341840"/>
    </source>
</evidence>
<name>A0ABU6QJ93_9FABA</name>
<gene>
    <name evidence="1" type="ORF">PIB30_057227</name>
</gene>
<keyword evidence="2" id="KW-1185">Reference proteome</keyword>
<proteinExistence type="predicted"/>
<accession>A0ABU6QJ93</accession>
<organism evidence="1 2">
    <name type="scientific">Stylosanthes scabra</name>
    <dbReference type="NCBI Taxonomy" id="79078"/>
    <lineage>
        <taxon>Eukaryota</taxon>
        <taxon>Viridiplantae</taxon>
        <taxon>Streptophyta</taxon>
        <taxon>Embryophyta</taxon>
        <taxon>Tracheophyta</taxon>
        <taxon>Spermatophyta</taxon>
        <taxon>Magnoliopsida</taxon>
        <taxon>eudicotyledons</taxon>
        <taxon>Gunneridae</taxon>
        <taxon>Pentapetalae</taxon>
        <taxon>rosids</taxon>
        <taxon>fabids</taxon>
        <taxon>Fabales</taxon>
        <taxon>Fabaceae</taxon>
        <taxon>Papilionoideae</taxon>
        <taxon>50 kb inversion clade</taxon>
        <taxon>dalbergioids sensu lato</taxon>
        <taxon>Dalbergieae</taxon>
        <taxon>Pterocarpus clade</taxon>
        <taxon>Stylosanthes</taxon>
    </lineage>
</organism>